<dbReference type="EMBL" id="SUMD01000005">
    <property type="protein sequence ID" value="TJZ78035.1"/>
    <property type="molecule type" value="Genomic_DNA"/>
</dbReference>
<organism evidence="7 8">
    <name type="scientific">Rhodococcus oryzae</name>
    <dbReference type="NCBI Taxonomy" id="2571143"/>
    <lineage>
        <taxon>Bacteria</taxon>
        <taxon>Bacillati</taxon>
        <taxon>Actinomycetota</taxon>
        <taxon>Actinomycetes</taxon>
        <taxon>Mycobacteriales</taxon>
        <taxon>Nocardiaceae</taxon>
        <taxon>Rhodococcus</taxon>
    </lineage>
</organism>
<keyword evidence="2 5" id="KW-0812">Transmembrane</keyword>
<evidence type="ECO:0000256" key="2">
    <source>
        <dbReference type="ARBA" id="ARBA00022692"/>
    </source>
</evidence>
<dbReference type="RefSeq" id="WP_136910245.1">
    <property type="nucleotide sequence ID" value="NZ_SUMD01000005.1"/>
</dbReference>
<keyword evidence="3 5" id="KW-1133">Transmembrane helix</keyword>
<evidence type="ECO:0000313" key="8">
    <source>
        <dbReference type="Proteomes" id="UP000305109"/>
    </source>
</evidence>
<evidence type="ECO:0000256" key="5">
    <source>
        <dbReference type="SAM" id="Phobius"/>
    </source>
</evidence>
<name>A0ABY2RK25_9NOCA</name>
<evidence type="ECO:0000259" key="6">
    <source>
        <dbReference type="PROSITE" id="PS50850"/>
    </source>
</evidence>
<feature type="transmembrane region" description="Helical" evidence="5">
    <location>
        <begin position="183"/>
        <end position="202"/>
    </location>
</feature>
<feature type="transmembrane region" description="Helical" evidence="5">
    <location>
        <begin position="333"/>
        <end position="353"/>
    </location>
</feature>
<dbReference type="InterPro" id="IPR011701">
    <property type="entry name" value="MFS"/>
</dbReference>
<comment type="caution">
    <text evidence="7">The sequence shown here is derived from an EMBL/GenBank/DDBJ whole genome shotgun (WGS) entry which is preliminary data.</text>
</comment>
<accession>A0ABY2RK25</accession>
<evidence type="ECO:0000256" key="3">
    <source>
        <dbReference type="ARBA" id="ARBA00022989"/>
    </source>
</evidence>
<dbReference type="PROSITE" id="PS50850">
    <property type="entry name" value="MFS"/>
    <property type="match status" value="1"/>
</dbReference>
<sequence length="418" mass="43375">MTAVGAEGLEASQSDLGGSPRAFPARLAMANLGLFLSVLTPVVVTLQLRVEHLDPAQKENTLGLVLGVGAFLALIGNPLAGRLSDRTSSRFGRRRPWLIGGAVVGTAGLTIVAFAPSIPVLLVGWCLAQLAFNGVMAALTATIPDHVPPAQRGLASGAMGFSQMLALIVGVALVTVVPGTAKILVPAVVGLILITAFAVTLPDPQAPAPRDRFSLRMFAGSFWVNPRLHPDFGYAWLTRFLVMLGVSMPMTFLLFFLQDRLDLSTDEAATALATLVGVSYTCTAIAAAVGGYISDRAARRKAFVIGSALMLSAGLAVLAIADSFAMVMVAELLLGIGTGLFFAVDMALVTEVLPDPKTAAKDLGVINIANTLPQSLAPAIAPLILAVGPDKNYPLLFTFAAISALIGALLVTRIKGVS</sequence>
<proteinExistence type="predicted"/>
<feature type="transmembrane region" description="Helical" evidence="5">
    <location>
        <begin position="122"/>
        <end position="142"/>
    </location>
</feature>
<dbReference type="PANTHER" id="PTHR23528">
    <property type="match status" value="1"/>
</dbReference>
<gene>
    <name evidence="7" type="ORF">FCG67_13495</name>
</gene>
<dbReference type="PANTHER" id="PTHR23528:SF1">
    <property type="entry name" value="MAJOR FACILITATOR SUPERFAMILY (MFS) PROFILE DOMAIN-CONTAINING PROTEIN"/>
    <property type="match status" value="1"/>
</dbReference>
<evidence type="ECO:0000313" key="7">
    <source>
        <dbReference type="EMBL" id="TJZ78035.1"/>
    </source>
</evidence>
<feature type="transmembrane region" description="Helical" evidence="5">
    <location>
        <begin position="29"/>
        <end position="50"/>
    </location>
</feature>
<evidence type="ECO:0000256" key="4">
    <source>
        <dbReference type="ARBA" id="ARBA00023136"/>
    </source>
</evidence>
<feature type="transmembrane region" description="Helical" evidence="5">
    <location>
        <begin position="236"/>
        <end position="257"/>
    </location>
</feature>
<feature type="transmembrane region" description="Helical" evidence="5">
    <location>
        <begin position="269"/>
        <end position="290"/>
    </location>
</feature>
<dbReference type="InterPro" id="IPR036259">
    <property type="entry name" value="MFS_trans_sf"/>
</dbReference>
<keyword evidence="8" id="KW-1185">Reference proteome</keyword>
<dbReference type="InterPro" id="IPR020846">
    <property type="entry name" value="MFS_dom"/>
</dbReference>
<feature type="transmembrane region" description="Helical" evidence="5">
    <location>
        <begin position="154"/>
        <end position="177"/>
    </location>
</feature>
<dbReference type="Gene3D" id="1.20.1250.20">
    <property type="entry name" value="MFS general substrate transporter like domains"/>
    <property type="match status" value="2"/>
</dbReference>
<feature type="transmembrane region" description="Helical" evidence="5">
    <location>
        <begin position="96"/>
        <end position="116"/>
    </location>
</feature>
<feature type="transmembrane region" description="Helical" evidence="5">
    <location>
        <begin position="393"/>
        <end position="412"/>
    </location>
</feature>
<evidence type="ECO:0000256" key="1">
    <source>
        <dbReference type="ARBA" id="ARBA00004651"/>
    </source>
</evidence>
<dbReference type="Proteomes" id="UP000305109">
    <property type="component" value="Unassembled WGS sequence"/>
</dbReference>
<protein>
    <submittedName>
        <fullName evidence="7">MFS transporter</fullName>
    </submittedName>
</protein>
<feature type="transmembrane region" description="Helical" evidence="5">
    <location>
        <begin position="365"/>
        <end position="387"/>
    </location>
</feature>
<comment type="subcellular location">
    <subcellularLocation>
        <location evidence="1">Cell membrane</location>
        <topology evidence="1">Multi-pass membrane protein</topology>
    </subcellularLocation>
</comment>
<keyword evidence="4 5" id="KW-0472">Membrane</keyword>
<dbReference type="Pfam" id="PF07690">
    <property type="entry name" value="MFS_1"/>
    <property type="match status" value="1"/>
</dbReference>
<feature type="transmembrane region" description="Helical" evidence="5">
    <location>
        <begin position="302"/>
        <end position="321"/>
    </location>
</feature>
<dbReference type="SUPFAM" id="SSF103473">
    <property type="entry name" value="MFS general substrate transporter"/>
    <property type="match status" value="1"/>
</dbReference>
<reference evidence="7 8" key="1">
    <citation type="submission" date="2019-04" db="EMBL/GenBank/DDBJ databases">
        <title>Rhodococcus oryzae sp. nov., a novel actinomycete isolated from rhizosphere soil of rice (Oryza sativa L.).</title>
        <authorList>
            <person name="Li C."/>
        </authorList>
    </citation>
    <scope>NUCLEOTIDE SEQUENCE [LARGE SCALE GENOMIC DNA]</scope>
    <source>
        <strain evidence="7 8">NEAU-CX67</strain>
    </source>
</reference>
<feature type="transmembrane region" description="Helical" evidence="5">
    <location>
        <begin position="62"/>
        <end position="84"/>
    </location>
</feature>
<feature type="domain" description="Major facilitator superfamily (MFS) profile" evidence="6">
    <location>
        <begin position="26"/>
        <end position="418"/>
    </location>
</feature>